<proteinExistence type="predicted"/>
<gene>
    <name evidence="1" type="ORF">Ddye_004556</name>
</gene>
<organism evidence="1 2">
    <name type="scientific">Dipteronia dyeriana</name>
    <dbReference type="NCBI Taxonomy" id="168575"/>
    <lineage>
        <taxon>Eukaryota</taxon>
        <taxon>Viridiplantae</taxon>
        <taxon>Streptophyta</taxon>
        <taxon>Embryophyta</taxon>
        <taxon>Tracheophyta</taxon>
        <taxon>Spermatophyta</taxon>
        <taxon>Magnoliopsida</taxon>
        <taxon>eudicotyledons</taxon>
        <taxon>Gunneridae</taxon>
        <taxon>Pentapetalae</taxon>
        <taxon>rosids</taxon>
        <taxon>malvids</taxon>
        <taxon>Sapindales</taxon>
        <taxon>Sapindaceae</taxon>
        <taxon>Hippocastanoideae</taxon>
        <taxon>Acereae</taxon>
        <taxon>Dipteronia</taxon>
    </lineage>
</organism>
<accession>A0AAE0CWC3</accession>
<comment type="caution">
    <text evidence="1">The sequence shown here is derived from an EMBL/GenBank/DDBJ whole genome shotgun (WGS) entry which is preliminary data.</text>
</comment>
<keyword evidence="2" id="KW-1185">Reference proteome</keyword>
<dbReference type="PANTHER" id="PTHR47150:SF7">
    <property type="entry name" value="NUCLEASE"/>
    <property type="match status" value="1"/>
</dbReference>
<dbReference type="PANTHER" id="PTHR47150">
    <property type="entry name" value="OS12G0169200 PROTEIN"/>
    <property type="match status" value="1"/>
</dbReference>
<sequence>MGRSLFFRIVNIVKARDTYFVQQRDNMGILGLSALQKIIEVFWMLAYGLLADAIDGHNKIGKSTTIESLKRFYGVVVEVFIKKYLRTRNLLTWPDYFVLAKSVDFQEYWVV</sequence>
<dbReference type="AlphaFoldDB" id="A0AAE0CWC3"/>
<evidence type="ECO:0000313" key="1">
    <source>
        <dbReference type="EMBL" id="KAK2665982.1"/>
    </source>
</evidence>
<evidence type="ECO:0000313" key="2">
    <source>
        <dbReference type="Proteomes" id="UP001280121"/>
    </source>
</evidence>
<dbReference type="Proteomes" id="UP001280121">
    <property type="component" value="Unassembled WGS sequence"/>
</dbReference>
<name>A0AAE0CWC3_9ROSI</name>
<dbReference type="EMBL" id="JANJYI010000001">
    <property type="protein sequence ID" value="KAK2665982.1"/>
    <property type="molecule type" value="Genomic_DNA"/>
</dbReference>
<reference evidence="1" key="1">
    <citation type="journal article" date="2023" name="Plant J.">
        <title>Genome sequences and population genomics provide insights into the demographic history, inbreeding, and mutation load of two 'living fossil' tree species of Dipteronia.</title>
        <authorList>
            <person name="Feng Y."/>
            <person name="Comes H.P."/>
            <person name="Chen J."/>
            <person name="Zhu S."/>
            <person name="Lu R."/>
            <person name="Zhang X."/>
            <person name="Li P."/>
            <person name="Qiu J."/>
            <person name="Olsen K.M."/>
            <person name="Qiu Y."/>
        </authorList>
    </citation>
    <scope>NUCLEOTIDE SEQUENCE</scope>
    <source>
        <strain evidence="1">KIB01</strain>
    </source>
</reference>
<protein>
    <submittedName>
        <fullName evidence="1">Uncharacterized protein</fullName>
    </submittedName>
</protein>